<sequence>MSRYLVRYTHPNLGSILRNVPEHWGIADIKNGFWVGDNGEVSPLSDDAFYWVPISQVQYVMIKETK</sequence>
<accession>A0A0F8XGQ5</accession>
<protein>
    <submittedName>
        <fullName evidence="1">Uncharacterized protein</fullName>
    </submittedName>
</protein>
<comment type="caution">
    <text evidence="1">The sequence shown here is derived from an EMBL/GenBank/DDBJ whole genome shotgun (WGS) entry which is preliminary data.</text>
</comment>
<evidence type="ECO:0000313" key="1">
    <source>
        <dbReference type="EMBL" id="KKK68068.1"/>
    </source>
</evidence>
<gene>
    <name evidence="1" type="ORF">LCGC14_2947770</name>
</gene>
<proteinExistence type="predicted"/>
<dbReference type="EMBL" id="LAZR01059306">
    <property type="protein sequence ID" value="KKK68068.1"/>
    <property type="molecule type" value="Genomic_DNA"/>
</dbReference>
<organism evidence="1">
    <name type="scientific">marine sediment metagenome</name>
    <dbReference type="NCBI Taxonomy" id="412755"/>
    <lineage>
        <taxon>unclassified sequences</taxon>
        <taxon>metagenomes</taxon>
        <taxon>ecological metagenomes</taxon>
    </lineage>
</organism>
<reference evidence="1" key="1">
    <citation type="journal article" date="2015" name="Nature">
        <title>Complex archaea that bridge the gap between prokaryotes and eukaryotes.</title>
        <authorList>
            <person name="Spang A."/>
            <person name="Saw J.H."/>
            <person name="Jorgensen S.L."/>
            <person name="Zaremba-Niedzwiedzka K."/>
            <person name="Martijn J."/>
            <person name="Lind A.E."/>
            <person name="van Eijk R."/>
            <person name="Schleper C."/>
            <person name="Guy L."/>
            <person name="Ettema T.J."/>
        </authorList>
    </citation>
    <scope>NUCLEOTIDE SEQUENCE</scope>
</reference>
<dbReference type="AlphaFoldDB" id="A0A0F8XGQ5"/>
<name>A0A0F8XGQ5_9ZZZZ</name>